<evidence type="ECO:0000313" key="2">
    <source>
        <dbReference type="Proteomes" id="UP000504635"/>
    </source>
</evidence>
<dbReference type="Gene3D" id="1.20.1280.50">
    <property type="match status" value="1"/>
</dbReference>
<dbReference type="GO" id="GO:0000209">
    <property type="term" value="P:protein polyubiquitination"/>
    <property type="evidence" value="ECO:0007669"/>
    <property type="project" value="TreeGrafter"/>
</dbReference>
<dbReference type="Proteomes" id="UP000504635">
    <property type="component" value="Unplaced"/>
</dbReference>
<dbReference type="RefSeq" id="XP_030767417.1">
    <property type="nucleotide sequence ID" value="XM_030911557.1"/>
</dbReference>
<dbReference type="SUPFAM" id="SSF81383">
    <property type="entry name" value="F-box domain"/>
    <property type="match status" value="1"/>
</dbReference>
<dbReference type="GO" id="GO:0032436">
    <property type="term" value="P:positive regulation of proteasomal ubiquitin-dependent protein catabolic process"/>
    <property type="evidence" value="ECO:0007669"/>
    <property type="project" value="TreeGrafter"/>
</dbReference>
<accession>A0A6J2YVW2</accession>
<organism evidence="2 3">
    <name type="scientific">Sitophilus oryzae</name>
    <name type="common">Rice weevil</name>
    <name type="synonym">Curculio oryzae</name>
    <dbReference type="NCBI Taxonomy" id="7048"/>
    <lineage>
        <taxon>Eukaryota</taxon>
        <taxon>Metazoa</taxon>
        <taxon>Ecdysozoa</taxon>
        <taxon>Arthropoda</taxon>
        <taxon>Hexapoda</taxon>
        <taxon>Insecta</taxon>
        <taxon>Pterygota</taxon>
        <taxon>Neoptera</taxon>
        <taxon>Endopterygota</taxon>
        <taxon>Coleoptera</taxon>
        <taxon>Polyphaga</taxon>
        <taxon>Cucujiformia</taxon>
        <taxon>Curculionidae</taxon>
        <taxon>Dryophthorinae</taxon>
        <taxon>Sitophilus</taxon>
    </lineage>
</organism>
<evidence type="ECO:0000259" key="1">
    <source>
        <dbReference type="Pfam" id="PF00646"/>
    </source>
</evidence>
<dbReference type="AlphaFoldDB" id="A0A6J2YVW2"/>
<dbReference type="InParanoid" id="A0A6J2YVW2"/>
<protein>
    <submittedName>
        <fullName evidence="3">F-box only protein 22-like isoform X1</fullName>
    </submittedName>
</protein>
<dbReference type="PANTHER" id="PTHR14939">
    <property type="entry name" value="F-BOX ONLY PROTEIN 22"/>
    <property type="match status" value="1"/>
</dbReference>
<keyword evidence="2" id="KW-1185">Reference proteome</keyword>
<reference evidence="3" key="1">
    <citation type="submission" date="2025-08" db="UniProtKB">
        <authorList>
            <consortium name="RefSeq"/>
        </authorList>
    </citation>
    <scope>IDENTIFICATION</scope>
    <source>
        <tissue evidence="3">Gonads</tissue>
    </source>
</reference>
<sequence>MTAHIGTFCIKSIKERVSEVNISRTENFCFGEALSSVYPLLDIIFKYLPFSDLRACRDVCSTWREKAEEILLKRTAPSWFTCYKVGSKGRKGNIIAHSSNLNYNNVGLGIILYDNYRIKLNKYICLHNNIVELTRKSVPEYLEEELVPKSVDYCLLSVPRVVSHFNNDRSVKDIQHHGSIFDGIFIPKIPSVRTVMFHCNPSKKREVEDAVQKYIKKNEQVKCALLFCKTQLLESLYTFLEYIIPKNKPRTVALGGGVIRGTKTFQQINPDKKIYTAKDVVCILFLKDTTADIHNFNAYSCVIRGNDLSKEEFNAELEEFRSNIILKNHSLGFRICCSAKYQETELDSFEEIFPQIPLLGLDAYGEIGWNSYPNANLQNEPQKTKRLKRSTVLPIAENIFSTIFILITWD</sequence>
<dbReference type="InterPro" id="IPR036047">
    <property type="entry name" value="F-box-like_dom_sf"/>
</dbReference>
<dbReference type="OrthoDB" id="199913at2759"/>
<gene>
    <name evidence="3" type="primary">LOC115891153</name>
</gene>
<dbReference type="InterPro" id="IPR001810">
    <property type="entry name" value="F-box_dom"/>
</dbReference>
<dbReference type="PANTHER" id="PTHR14939:SF5">
    <property type="entry name" value="F-BOX ONLY PROTEIN 22"/>
    <property type="match status" value="1"/>
</dbReference>
<feature type="domain" description="F-box" evidence="1">
    <location>
        <begin position="40"/>
        <end position="67"/>
    </location>
</feature>
<dbReference type="GeneID" id="115891153"/>
<evidence type="ECO:0000313" key="3">
    <source>
        <dbReference type="RefSeq" id="XP_030767417.1"/>
    </source>
</evidence>
<dbReference type="KEGG" id="soy:115891153"/>
<proteinExistence type="predicted"/>
<name>A0A6J2YVW2_SITOR</name>
<dbReference type="Pfam" id="PF00646">
    <property type="entry name" value="F-box"/>
    <property type="match status" value="1"/>
</dbReference>